<dbReference type="GO" id="GO:0002949">
    <property type="term" value="P:tRNA threonylcarbamoyladenosine modification"/>
    <property type="evidence" value="ECO:0007669"/>
    <property type="project" value="InterPro"/>
</dbReference>
<dbReference type="NCBIfam" id="TIGR03725">
    <property type="entry name" value="T6A_YeaZ"/>
    <property type="match status" value="1"/>
</dbReference>
<organism evidence="2 3">
    <name type="scientific">Rubripirellula amarantea</name>
    <dbReference type="NCBI Taxonomy" id="2527999"/>
    <lineage>
        <taxon>Bacteria</taxon>
        <taxon>Pseudomonadati</taxon>
        <taxon>Planctomycetota</taxon>
        <taxon>Planctomycetia</taxon>
        <taxon>Pirellulales</taxon>
        <taxon>Pirellulaceae</taxon>
        <taxon>Rubripirellula</taxon>
    </lineage>
</organism>
<dbReference type="RefSeq" id="WP_146515563.1">
    <property type="nucleotide sequence ID" value="NZ_SJPI01000002.1"/>
</dbReference>
<dbReference type="PANTHER" id="PTHR11735:SF11">
    <property type="entry name" value="TRNA THREONYLCARBAMOYLADENOSINE BIOSYNTHESIS PROTEIN TSAB"/>
    <property type="match status" value="1"/>
</dbReference>
<feature type="domain" description="Gcp-like" evidence="1">
    <location>
        <begin position="58"/>
        <end position="150"/>
    </location>
</feature>
<dbReference type="EMBL" id="SJPI01000002">
    <property type="protein sequence ID" value="TWT50307.1"/>
    <property type="molecule type" value="Genomic_DNA"/>
</dbReference>
<evidence type="ECO:0000313" key="2">
    <source>
        <dbReference type="EMBL" id="TWT50307.1"/>
    </source>
</evidence>
<dbReference type="InterPro" id="IPR022496">
    <property type="entry name" value="T6A_TsaB"/>
</dbReference>
<dbReference type="Pfam" id="PF00814">
    <property type="entry name" value="TsaD"/>
    <property type="match status" value="1"/>
</dbReference>
<accession>A0A5C5WIB5</accession>
<dbReference type="InterPro" id="IPR043129">
    <property type="entry name" value="ATPase_NBD"/>
</dbReference>
<sequence length="243" mass="25961">MTETIGNSTIQADGQTASETAGQLAMETTGKGGSIAILVAGRVVHQVVLPQRERTARVLTGELERTVAWANQSGIKIGLLSVADGPGSFTGLRIGVTTAKTLSYAWQIPLVSVDSLSAIAAEAFRMTPNVDRILVALDAYREQAYVAEVSRQLLSTTPSEMAERIEVLSHSELASRVASAQGWHFAGDAKLFDDVDAARILPRECDAVGVGIIAHQKASQELFVEAMELVPRYVKLSAAEEKL</sequence>
<dbReference type="InterPro" id="IPR000905">
    <property type="entry name" value="Gcp-like_dom"/>
</dbReference>
<evidence type="ECO:0000313" key="3">
    <source>
        <dbReference type="Proteomes" id="UP000316598"/>
    </source>
</evidence>
<dbReference type="OrthoDB" id="9784166at2"/>
<gene>
    <name evidence="2" type="primary">tsaB</name>
    <name evidence="2" type="ORF">Pla22_30480</name>
</gene>
<keyword evidence="3" id="KW-1185">Reference proteome</keyword>
<protein>
    <submittedName>
        <fullName evidence="2">tRNA threonylcarbamoyladenosine biosynthesis protein TsaB</fullName>
    </submittedName>
</protein>
<dbReference type="SUPFAM" id="SSF53067">
    <property type="entry name" value="Actin-like ATPase domain"/>
    <property type="match status" value="1"/>
</dbReference>
<dbReference type="Gene3D" id="3.30.420.40">
    <property type="match status" value="2"/>
</dbReference>
<proteinExistence type="predicted"/>
<dbReference type="PANTHER" id="PTHR11735">
    <property type="entry name" value="TRNA N6-ADENOSINE THREONYLCARBAMOYLTRANSFERASE"/>
    <property type="match status" value="1"/>
</dbReference>
<evidence type="ECO:0000259" key="1">
    <source>
        <dbReference type="Pfam" id="PF00814"/>
    </source>
</evidence>
<name>A0A5C5WIB5_9BACT</name>
<dbReference type="GO" id="GO:0005829">
    <property type="term" value="C:cytosol"/>
    <property type="evidence" value="ECO:0007669"/>
    <property type="project" value="TreeGrafter"/>
</dbReference>
<comment type="caution">
    <text evidence="2">The sequence shown here is derived from an EMBL/GenBank/DDBJ whole genome shotgun (WGS) entry which is preliminary data.</text>
</comment>
<dbReference type="Proteomes" id="UP000316598">
    <property type="component" value="Unassembled WGS sequence"/>
</dbReference>
<dbReference type="AlphaFoldDB" id="A0A5C5WIB5"/>
<reference evidence="2 3" key="1">
    <citation type="submission" date="2019-02" db="EMBL/GenBank/DDBJ databases">
        <title>Deep-cultivation of Planctomycetes and their phenomic and genomic characterization uncovers novel biology.</title>
        <authorList>
            <person name="Wiegand S."/>
            <person name="Jogler M."/>
            <person name="Boedeker C."/>
            <person name="Pinto D."/>
            <person name="Vollmers J."/>
            <person name="Rivas-Marin E."/>
            <person name="Kohn T."/>
            <person name="Peeters S.H."/>
            <person name="Heuer A."/>
            <person name="Rast P."/>
            <person name="Oberbeckmann S."/>
            <person name="Bunk B."/>
            <person name="Jeske O."/>
            <person name="Meyerdierks A."/>
            <person name="Storesund J.E."/>
            <person name="Kallscheuer N."/>
            <person name="Luecker S."/>
            <person name="Lage O.M."/>
            <person name="Pohl T."/>
            <person name="Merkel B.J."/>
            <person name="Hornburger P."/>
            <person name="Mueller R.-W."/>
            <person name="Bruemmer F."/>
            <person name="Labrenz M."/>
            <person name="Spormann A.M."/>
            <person name="Op Den Camp H."/>
            <person name="Overmann J."/>
            <person name="Amann R."/>
            <person name="Jetten M.S.M."/>
            <person name="Mascher T."/>
            <person name="Medema M.H."/>
            <person name="Devos D.P."/>
            <person name="Kaster A.-K."/>
            <person name="Ovreas L."/>
            <person name="Rohde M."/>
            <person name="Galperin M.Y."/>
            <person name="Jogler C."/>
        </authorList>
    </citation>
    <scope>NUCLEOTIDE SEQUENCE [LARGE SCALE GENOMIC DNA]</scope>
    <source>
        <strain evidence="2 3">Pla22</strain>
    </source>
</reference>